<dbReference type="Proteomes" id="UP000598174">
    <property type="component" value="Unassembled WGS sequence"/>
</dbReference>
<gene>
    <name evidence="1" type="ORF">Afe05nite_35300</name>
</gene>
<evidence type="ECO:0000313" key="2">
    <source>
        <dbReference type="Proteomes" id="UP000598174"/>
    </source>
</evidence>
<proteinExistence type="predicted"/>
<name>A0A919J0A3_9ACTN</name>
<evidence type="ECO:0000313" key="1">
    <source>
        <dbReference type="EMBL" id="GIE11690.1"/>
    </source>
</evidence>
<accession>A0A919J0A3</accession>
<protein>
    <submittedName>
        <fullName evidence="1">Uncharacterized protein</fullName>
    </submittedName>
</protein>
<organism evidence="1 2">
    <name type="scientific">Paractinoplanes ferrugineus</name>
    <dbReference type="NCBI Taxonomy" id="113564"/>
    <lineage>
        <taxon>Bacteria</taxon>
        <taxon>Bacillati</taxon>
        <taxon>Actinomycetota</taxon>
        <taxon>Actinomycetes</taxon>
        <taxon>Micromonosporales</taxon>
        <taxon>Micromonosporaceae</taxon>
        <taxon>Paractinoplanes</taxon>
    </lineage>
</organism>
<keyword evidence="2" id="KW-1185">Reference proteome</keyword>
<sequence length="79" mass="8291">MRKAPGSPGPFVLRLVRRCPLSVGVRHEYVGDMVLALVGPDPDAVSMELISHVLEAGAGVVMMDDSQRVSVGHVGLTGP</sequence>
<reference evidence="1" key="1">
    <citation type="submission" date="2021-01" db="EMBL/GenBank/DDBJ databases">
        <title>Whole genome shotgun sequence of Actinoplanes ferrugineus NBRC 15555.</title>
        <authorList>
            <person name="Komaki H."/>
            <person name="Tamura T."/>
        </authorList>
    </citation>
    <scope>NUCLEOTIDE SEQUENCE</scope>
    <source>
        <strain evidence="1">NBRC 15555</strain>
    </source>
</reference>
<dbReference type="EMBL" id="BOMM01000031">
    <property type="protein sequence ID" value="GIE11690.1"/>
    <property type="molecule type" value="Genomic_DNA"/>
</dbReference>
<dbReference type="AlphaFoldDB" id="A0A919J0A3"/>
<comment type="caution">
    <text evidence="1">The sequence shown here is derived from an EMBL/GenBank/DDBJ whole genome shotgun (WGS) entry which is preliminary data.</text>
</comment>